<comment type="caution">
    <text evidence="2">The sequence shown here is derived from an EMBL/GenBank/DDBJ whole genome shotgun (WGS) entry which is preliminary data.</text>
</comment>
<gene>
    <name evidence="2" type="ORF">B6S09_12380</name>
</gene>
<dbReference type="RefSeq" id="WP_094278812.1">
    <property type="nucleotide sequence ID" value="NZ_NQJF01000010.1"/>
</dbReference>
<organism evidence="2 3">
    <name type="scientific">Oceanimonas baumannii</name>
    <dbReference type="NCBI Taxonomy" id="129578"/>
    <lineage>
        <taxon>Bacteria</taxon>
        <taxon>Pseudomonadati</taxon>
        <taxon>Pseudomonadota</taxon>
        <taxon>Gammaproteobacteria</taxon>
        <taxon>Aeromonadales</taxon>
        <taxon>Aeromonadaceae</taxon>
        <taxon>Oceanimonas</taxon>
    </lineage>
</organism>
<dbReference type="OrthoDB" id="9765158at2"/>
<dbReference type="PANTHER" id="PTHR34700">
    <property type="entry name" value="POTASSIUM BINDING PROTEIN KBP"/>
    <property type="match status" value="1"/>
</dbReference>
<dbReference type="InterPro" id="IPR052196">
    <property type="entry name" value="Bact_Kbp"/>
</dbReference>
<dbReference type="AlphaFoldDB" id="A0A235CFM7"/>
<dbReference type="PANTHER" id="PTHR34700:SF4">
    <property type="entry name" value="PHAGE-LIKE ELEMENT PBSX PROTEIN XKDP"/>
    <property type="match status" value="1"/>
</dbReference>
<evidence type="ECO:0000313" key="3">
    <source>
        <dbReference type="Proteomes" id="UP000243640"/>
    </source>
</evidence>
<keyword evidence="1" id="KW-0732">Signal</keyword>
<sequence length="267" mass="28874">MMKPGKWLLTGIWLTACGAVQAGVAPGPDAEVSPPEQSMPGSVPIALSAVTQALKHFQLLTVAETGAAPRLLRSRHERVLLHNGEQAYVRGRLHLGQQYGVYRDMGELVDERTQTHYGHRIMLTGMVTARAQLQPELTGVAINSLSRDIRAGDLLLPWSARGEPSAVYDAVPGPALAAGRVLAIGHEGSVAIPYDVVWLNKGRRDGVREGHLYDVFRPADVLPSLAVARVMLIQTREHASAALVIDSRETVRAGDELGEPAYDELSF</sequence>
<proteinExistence type="predicted"/>
<name>A0A235CFM7_9GAMM</name>
<protein>
    <submittedName>
        <fullName evidence="2">Uncharacterized protein</fullName>
    </submittedName>
</protein>
<dbReference type="EMBL" id="NQJF01000010">
    <property type="protein sequence ID" value="OYD23256.1"/>
    <property type="molecule type" value="Genomic_DNA"/>
</dbReference>
<reference evidence="2 3" key="1">
    <citation type="submission" date="2017-08" db="EMBL/GenBank/DDBJ databases">
        <title>Draft Genome Sequence of the Marine Bacterium Oceanimonas baumannii ATCC 700832.</title>
        <authorList>
            <person name="Mcclelland W.D."/>
            <person name="Brennan M.A."/>
            <person name="Trachtenberg A.M."/>
            <person name="Maclea K.S."/>
        </authorList>
    </citation>
    <scope>NUCLEOTIDE SEQUENCE [LARGE SCALE GENOMIC DNA]</scope>
    <source>
        <strain evidence="2 3">ATCC 700832</strain>
    </source>
</reference>
<evidence type="ECO:0000256" key="1">
    <source>
        <dbReference type="SAM" id="SignalP"/>
    </source>
</evidence>
<dbReference type="Proteomes" id="UP000243640">
    <property type="component" value="Unassembled WGS sequence"/>
</dbReference>
<feature type="signal peptide" evidence="1">
    <location>
        <begin position="1"/>
        <end position="22"/>
    </location>
</feature>
<evidence type="ECO:0000313" key="2">
    <source>
        <dbReference type="EMBL" id="OYD23256.1"/>
    </source>
</evidence>
<dbReference type="PROSITE" id="PS51257">
    <property type="entry name" value="PROKAR_LIPOPROTEIN"/>
    <property type="match status" value="1"/>
</dbReference>
<feature type="chain" id="PRO_5012940844" evidence="1">
    <location>
        <begin position="23"/>
        <end position="267"/>
    </location>
</feature>
<accession>A0A235CFM7</accession>